<name>A0A8E2DWG2_9PEZI</name>
<protein>
    <submittedName>
        <fullName evidence="1">Uncharacterized protein</fullName>
    </submittedName>
</protein>
<dbReference type="AlphaFoldDB" id="A0A8E2DWG2"/>
<evidence type="ECO:0000313" key="1">
    <source>
        <dbReference type="EMBL" id="OCK72985.1"/>
    </source>
</evidence>
<sequence length="85" mass="9428">MHICIPLRSSRLLEFKPLKPDPYPARRCRPLRRFPPPLRSGTPCRSFEPHAECTVGSQGSLVAFLCMSALPPRCGVQVGKIVRSG</sequence>
<organism evidence="1 2">
    <name type="scientific">Lepidopterella palustris CBS 459.81</name>
    <dbReference type="NCBI Taxonomy" id="1314670"/>
    <lineage>
        <taxon>Eukaryota</taxon>
        <taxon>Fungi</taxon>
        <taxon>Dikarya</taxon>
        <taxon>Ascomycota</taxon>
        <taxon>Pezizomycotina</taxon>
        <taxon>Dothideomycetes</taxon>
        <taxon>Pleosporomycetidae</taxon>
        <taxon>Mytilinidiales</taxon>
        <taxon>Argynnaceae</taxon>
        <taxon>Lepidopterella</taxon>
    </lineage>
</organism>
<dbReference type="EMBL" id="KV746095">
    <property type="protein sequence ID" value="OCK72985.1"/>
    <property type="molecule type" value="Genomic_DNA"/>
</dbReference>
<feature type="non-terminal residue" evidence="1">
    <location>
        <position position="85"/>
    </location>
</feature>
<proteinExistence type="predicted"/>
<reference evidence="1 2" key="1">
    <citation type="journal article" date="2016" name="Nat. Commun.">
        <title>Ectomycorrhizal ecology is imprinted in the genome of the dominant symbiotic fungus Cenococcum geophilum.</title>
        <authorList>
            <consortium name="DOE Joint Genome Institute"/>
            <person name="Peter M."/>
            <person name="Kohler A."/>
            <person name="Ohm R.A."/>
            <person name="Kuo A."/>
            <person name="Krutzmann J."/>
            <person name="Morin E."/>
            <person name="Arend M."/>
            <person name="Barry K.W."/>
            <person name="Binder M."/>
            <person name="Choi C."/>
            <person name="Clum A."/>
            <person name="Copeland A."/>
            <person name="Grisel N."/>
            <person name="Haridas S."/>
            <person name="Kipfer T."/>
            <person name="LaButti K."/>
            <person name="Lindquist E."/>
            <person name="Lipzen A."/>
            <person name="Maire R."/>
            <person name="Meier B."/>
            <person name="Mihaltcheva S."/>
            <person name="Molinier V."/>
            <person name="Murat C."/>
            <person name="Poggeler S."/>
            <person name="Quandt C.A."/>
            <person name="Sperisen C."/>
            <person name="Tritt A."/>
            <person name="Tisserant E."/>
            <person name="Crous P.W."/>
            <person name="Henrissat B."/>
            <person name="Nehls U."/>
            <person name="Egli S."/>
            <person name="Spatafora J.W."/>
            <person name="Grigoriev I.V."/>
            <person name="Martin F.M."/>
        </authorList>
    </citation>
    <scope>NUCLEOTIDE SEQUENCE [LARGE SCALE GENOMIC DNA]</scope>
    <source>
        <strain evidence="1 2">CBS 459.81</strain>
    </source>
</reference>
<evidence type="ECO:0000313" key="2">
    <source>
        <dbReference type="Proteomes" id="UP000250266"/>
    </source>
</evidence>
<keyword evidence="2" id="KW-1185">Reference proteome</keyword>
<gene>
    <name evidence="1" type="ORF">K432DRAFT_387615</name>
</gene>
<accession>A0A8E2DWG2</accession>
<dbReference type="Proteomes" id="UP000250266">
    <property type="component" value="Unassembled WGS sequence"/>
</dbReference>